<evidence type="ECO:0000256" key="3">
    <source>
        <dbReference type="ARBA" id="ARBA00022692"/>
    </source>
</evidence>
<proteinExistence type="inferred from homology"/>
<evidence type="ECO:0000256" key="2">
    <source>
        <dbReference type="ARBA" id="ARBA00022475"/>
    </source>
</evidence>
<evidence type="ECO:0000256" key="11">
    <source>
        <dbReference type="SAM" id="Phobius"/>
    </source>
</evidence>
<dbReference type="PANTHER" id="PTHR11334:SF29">
    <property type="entry name" value="MAS-RELATED G-PROTEIN COUPLED RECEPTOR MEMBER X2"/>
    <property type="match status" value="1"/>
</dbReference>
<dbReference type="RefSeq" id="XP_054841903.1">
    <property type="nucleotide sequence ID" value="XM_054985928.1"/>
</dbReference>
<dbReference type="KEGG" id="emc:129334005"/>
<feature type="domain" description="G-protein coupled receptors family 1 profile" evidence="12">
    <location>
        <begin position="61"/>
        <end position="283"/>
    </location>
</feature>
<dbReference type="Pfam" id="PF00001">
    <property type="entry name" value="7tm_1"/>
    <property type="match status" value="1"/>
</dbReference>
<evidence type="ECO:0000259" key="12">
    <source>
        <dbReference type="PROSITE" id="PS50262"/>
    </source>
</evidence>
<keyword evidence="2" id="KW-1003">Cell membrane</keyword>
<dbReference type="PANTHER" id="PTHR11334">
    <property type="entry name" value="MAS-RELATED G-PROTEIN COUPLED RECEPTOR"/>
    <property type="match status" value="1"/>
</dbReference>
<evidence type="ECO:0000256" key="1">
    <source>
        <dbReference type="ARBA" id="ARBA00004651"/>
    </source>
</evidence>
<dbReference type="GO" id="GO:0005886">
    <property type="term" value="C:plasma membrane"/>
    <property type="evidence" value="ECO:0007669"/>
    <property type="project" value="UniProtKB-SubCell"/>
</dbReference>
<evidence type="ECO:0000256" key="8">
    <source>
        <dbReference type="ARBA" id="ARBA00023224"/>
    </source>
</evidence>
<dbReference type="InterPro" id="IPR026234">
    <property type="entry name" value="MRGPCRFAMILY"/>
</dbReference>
<organism evidence="13 14">
    <name type="scientific">Eublepharis macularius</name>
    <name type="common">Leopard gecko</name>
    <name type="synonym">Cyrtodactylus macularius</name>
    <dbReference type="NCBI Taxonomy" id="481883"/>
    <lineage>
        <taxon>Eukaryota</taxon>
        <taxon>Metazoa</taxon>
        <taxon>Chordata</taxon>
        <taxon>Craniata</taxon>
        <taxon>Vertebrata</taxon>
        <taxon>Euteleostomi</taxon>
        <taxon>Lepidosauria</taxon>
        <taxon>Squamata</taxon>
        <taxon>Bifurcata</taxon>
        <taxon>Gekkota</taxon>
        <taxon>Eublepharidae</taxon>
        <taxon>Eublepharinae</taxon>
        <taxon>Eublepharis</taxon>
    </lineage>
</organism>
<protein>
    <submittedName>
        <fullName evidence="14">Mas-related G-protein coupled receptor member H-like</fullName>
    </submittedName>
</protein>
<dbReference type="Gene3D" id="1.20.1070.10">
    <property type="entry name" value="Rhodopsin 7-helix transmembrane proteins"/>
    <property type="match status" value="1"/>
</dbReference>
<sequence length="318" mass="36713">MDAPQEYYNNLNNTYTSFPNDSIKRNNISEDISSHNASGYLNLKEYIFISVFVICIVGAVGNGMVIWLLGFRIKRNPFITYILNLAVADFGLLVSTIFMIVSVWIRFQYPSHIILHVFSLLFLSMYSAGQFLLTAISIDRCVAVFFPLWHQCRRPPRLSTIVCALIWVISLLLIVTVFIIEKSYLHKSGILIFCQFIVNAALCLPLMTSATLALFIKVCFKARQQRRGKLLTIILITLFFFILLVFPLNVIYVLNIYHDLPPYFLECACSLSCINSSVNPVIYFLIGRQWKSRHKETMKMVLQRVFKEEERCTEEIQL</sequence>
<feature type="transmembrane region" description="Helical" evidence="11">
    <location>
        <begin position="46"/>
        <end position="69"/>
    </location>
</feature>
<dbReference type="PRINTS" id="PR00237">
    <property type="entry name" value="GPCRRHODOPSN"/>
</dbReference>
<keyword evidence="8 10" id="KW-0807">Transducer</keyword>
<evidence type="ECO:0000256" key="7">
    <source>
        <dbReference type="ARBA" id="ARBA00023170"/>
    </source>
</evidence>
<gene>
    <name evidence="14" type="primary">LOC129334005</name>
</gene>
<dbReference type="InterPro" id="IPR017452">
    <property type="entry name" value="GPCR_Rhodpsn_7TM"/>
</dbReference>
<feature type="transmembrane region" description="Helical" evidence="11">
    <location>
        <begin position="190"/>
        <end position="218"/>
    </location>
</feature>
<evidence type="ECO:0000256" key="9">
    <source>
        <dbReference type="ARBA" id="ARBA00061394"/>
    </source>
</evidence>
<accession>A0AA97JMW7</accession>
<dbReference type="InterPro" id="IPR000276">
    <property type="entry name" value="GPCR_Rhodpsn"/>
</dbReference>
<evidence type="ECO:0000256" key="10">
    <source>
        <dbReference type="RuleBase" id="RU000688"/>
    </source>
</evidence>
<dbReference type="Proteomes" id="UP001190640">
    <property type="component" value="Chromosome 7"/>
</dbReference>
<dbReference type="FunFam" id="1.20.1070.10:FF:000193">
    <property type="entry name" value="Mas-related G-protein coupled receptor member E"/>
    <property type="match status" value="1"/>
</dbReference>
<keyword evidence="13" id="KW-1185">Reference proteome</keyword>
<evidence type="ECO:0000313" key="14">
    <source>
        <dbReference type="RefSeq" id="XP_054841903.1"/>
    </source>
</evidence>
<feature type="transmembrane region" description="Helical" evidence="11">
    <location>
        <begin position="158"/>
        <end position="178"/>
    </location>
</feature>
<dbReference type="PRINTS" id="PR02108">
    <property type="entry name" value="MRGPCRFAMILY"/>
</dbReference>
<name>A0AA97JMW7_EUBMA</name>
<keyword evidence="5 10" id="KW-0297">G-protein coupled receptor</keyword>
<evidence type="ECO:0000256" key="6">
    <source>
        <dbReference type="ARBA" id="ARBA00023136"/>
    </source>
</evidence>
<dbReference type="GO" id="GO:0004930">
    <property type="term" value="F:G protein-coupled receptor activity"/>
    <property type="evidence" value="ECO:0007669"/>
    <property type="project" value="UniProtKB-KW"/>
</dbReference>
<comment type="subcellular location">
    <subcellularLocation>
        <location evidence="1">Cell membrane</location>
        <topology evidence="1">Multi-pass membrane protein</topology>
    </subcellularLocation>
</comment>
<reference evidence="14" key="1">
    <citation type="submission" date="2025-08" db="UniProtKB">
        <authorList>
            <consortium name="RefSeq"/>
        </authorList>
    </citation>
    <scope>IDENTIFICATION</scope>
    <source>
        <tissue evidence="14">Blood</tissue>
    </source>
</reference>
<feature type="transmembrane region" description="Helical" evidence="11">
    <location>
        <begin position="81"/>
        <end position="107"/>
    </location>
</feature>
<evidence type="ECO:0000256" key="5">
    <source>
        <dbReference type="ARBA" id="ARBA00023040"/>
    </source>
</evidence>
<dbReference type="PROSITE" id="PS00237">
    <property type="entry name" value="G_PROTEIN_RECEP_F1_1"/>
    <property type="match status" value="1"/>
</dbReference>
<keyword evidence="7 10" id="KW-0675">Receptor</keyword>
<dbReference type="SUPFAM" id="SSF81321">
    <property type="entry name" value="Family A G protein-coupled receptor-like"/>
    <property type="match status" value="1"/>
</dbReference>
<keyword evidence="4 11" id="KW-1133">Transmembrane helix</keyword>
<feature type="transmembrane region" description="Helical" evidence="11">
    <location>
        <begin position="113"/>
        <end position="138"/>
    </location>
</feature>
<keyword evidence="3 10" id="KW-0812">Transmembrane</keyword>
<feature type="transmembrane region" description="Helical" evidence="11">
    <location>
        <begin position="263"/>
        <end position="286"/>
    </location>
</feature>
<evidence type="ECO:0000256" key="4">
    <source>
        <dbReference type="ARBA" id="ARBA00022989"/>
    </source>
</evidence>
<feature type="transmembrane region" description="Helical" evidence="11">
    <location>
        <begin position="230"/>
        <end position="257"/>
    </location>
</feature>
<comment type="similarity">
    <text evidence="9">Belongs to the G-protein coupled receptor 1 family. Mas subfamily.</text>
</comment>
<dbReference type="AlphaFoldDB" id="A0AA97JMW7"/>
<dbReference type="PROSITE" id="PS50262">
    <property type="entry name" value="G_PROTEIN_RECEP_F1_2"/>
    <property type="match status" value="1"/>
</dbReference>
<dbReference type="GeneID" id="129334005"/>
<keyword evidence="6 11" id="KW-0472">Membrane</keyword>
<evidence type="ECO:0000313" key="13">
    <source>
        <dbReference type="Proteomes" id="UP001190640"/>
    </source>
</evidence>